<proteinExistence type="predicted"/>
<gene>
    <name evidence="1" type="ORF">RF11_10119</name>
</gene>
<accession>A0A0C2JHS3</accession>
<dbReference type="Proteomes" id="UP000031668">
    <property type="component" value="Unassembled WGS sequence"/>
</dbReference>
<protein>
    <submittedName>
        <fullName evidence="1">Uncharacterized protein</fullName>
    </submittedName>
</protein>
<reference evidence="1 2" key="1">
    <citation type="journal article" date="2014" name="Genome Biol. Evol.">
        <title>The genome of the myxosporean Thelohanellus kitauei shows adaptations to nutrient acquisition within its fish host.</title>
        <authorList>
            <person name="Yang Y."/>
            <person name="Xiong J."/>
            <person name="Zhou Z."/>
            <person name="Huo F."/>
            <person name="Miao W."/>
            <person name="Ran C."/>
            <person name="Liu Y."/>
            <person name="Zhang J."/>
            <person name="Feng J."/>
            <person name="Wang M."/>
            <person name="Wang M."/>
            <person name="Wang L."/>
            <person name="Yao B."/>
        </authorList>
    </citation>
    <scope>NUCLEOTIDE SEQUENCE [LARGE SCALE GENOMIC DNA]</scope>
    <source>
        <strain evidence="1">Wuqing</strain>
    </source>
</reference>
<evidence type="ECO:0000313" key="2">
    <source>
        <dbReference type="Proteomes" id="UP000031668"/>
    </source>
</evidence>
<sequence length="393" mass="46517">MGYNASKYDIEACYKIIQPGPVVLVGFRFPTFNSLYPSVIYMKIKQEYRNLSSRIWKEQIFQFELMFHSIKCNKTMEIRNFGDEVLSIFTIYLGVDISSQYFTKYNFILDIYTENQLQVIEDHFRLAHFQWLIHSPFNVLTAYQESSFTFGKPNTHILYLRDQSMPDCLLLTYLSRVYLLRYDTLNSLNITHSTTVAVIFVVISQHNSSYGQYLFTLTLRGWRLNCPSTIPLSMLIEDVVFDSSWNEIKIEISIQDRFHKTKETSVINIENGLTTNILENEVVFPGLNFKKIRPTDYLWYTSEIKVHAINIMPLVQLRMTKYDCEIDGQDMILTEYSFNSNIIERCMMAENNYGNHSTIRVWENIEHSYATLCIRRHDNTYSRFWDEHELGYF</sequence>
<evidence type="ECO:0000313" key="1">
    <source>
        <dbReference type="EMBL" id="KII68863.1"/>
    </source>
</evidence>
<dbReference type="AlphaFoldDB" id="A0A0C2JHS3"/>
<dbReference type="EMBL" id="JWZT01002687">
    <property type="protein sequence ID" value="KII68863.1"/>
    <property type="molecule type" value="Genomic_DNA"/>
</dbReference>
<organism evidence="1 2">
    <name type="scientific">Thelohanellus kitauei</name>
    <name type="common">Myxosporean</name>
    <dbReference type="NCBI Taxonomy" id="669202"/>
    <lineage>
        <taxon>Eukaryota</taxon>
        <taxon>Metazoa</taxon>
        <taxon>Cnidaria</taxon>
        <taxon>Myxozoa</taxon>
        <taxon>Myxosporea</taxon>
        <taxon>Bivalvulida</taxon>
        <taxon>Platysporina</taxon>
        <taxon>Myxobolidae</taxon>
        <taxon>Thelohanellus</taxon>
    </lineage>
</organism>
<keyword evidence="2" id="KW-1185">Reference proteome</keyword>
<comment type="caution">
    <text evidence="1">The sequence shown here is derived from an EMBL/GenBank/DDBJ whole genome shotgun (WGS) entry which is preliminary data.</text>
</comment>
<name>A0A0C2JHS3_THEKT</name>